<dbReference type="EMBL" id="BPLQ01008571">
    <property type="protein sequence ID" value="GIY38225.1"/>
    <property type="molecule type" value="Genomic_DNA"/>
</dbReference>
<comment type="caution">
    <text evidence="1">The sequence shown here is derived from an EMBL/GenBank/DDBJ whole genome shotgun (WGS) entry which is preliminary data.</text>
</comment>
<sequence length="97" mass="11484">MLSGQVRKDVGRWRLAFRNLKRCSLPFLTRNHHYQEFYCPSSTATGLFYKDVWKGMWPVKPDMLHSGSGCLLFDDAIQSLYIHLEQQFKARKQVFRT</sequence>
<dbReference type="Proteomes" id="UP001054837">
    <property type="component" value="Unassembled WGS sequence"/>
</dbReference>
<proteinExistence type="predicted"/>
<protein>
    <submittedName>
        <fullName evidence="1">Uncharacterized protein</fullName>
    </submittedName>
</protein>
<keyword evidence="2" id="KW-1185">Reference proteome</keyword>
<evidence type="ECO:0000313" key="1">
    <source>
        <dbReference type="EMBL" id="GIY38225.1"/>
    </source>
</evidence>
<name>A0AAV4T0E1_9ARAC</name>
<gene>
    <name evidence="1" type="ORF">CDAR_513801</name>
</gene>
<organism evidence="1 2">
    <name type="scientific">Caerostris darwini</name>
    <dbReference type="NCBI Taxonomy" id="1538125"/>
    <lineage>
        <taxon>Eukaryota</taxon>
        <taxon>Metazoa</taxon>
        <taxon>Ecdysozoa</taxon>
        <taxon>Arthropoda</taxon>
        <taxon>Chelicerata</taxon>
        <taxon>Arachnida</taxon>
        <taxon>Araneae</taxon>
        <taxon>Araneomorphae</taxon>
        <taxon>Entelegynae</taxon>
        <taxon>Araneoidea</taxon>
        <taxon>Araneidae</taxon>
        <taxon>Caerostris</taxon>
    </lineage>
</organism>
<accession>A0AAV4T0E1</accession>
<reference evidence="1 2" key="1">
    <citation type="submission" date="2021-06" db="EMBL/GenBank/DDBJ databases">
        <title>Caerostris darwini draft genome.</title>
        <authorList>
            <person name="Kono N."/>
            <person name="Arakawa K."/>
        </authorList>
    </citation>
    <scope>NUCLEOTIDE SEQUENCE [LARGE SCALE GENOMIC DNA]</scope>
</reference>
<evidence type="ECO:0000313" key="2">
    <source>
        <dbReference type="Proteomes" id="UP001054837"/>
    </source>
</evidence>
<dbReference type="AlphaFoldDB" id="A0AAV4T0E1"/>